<evidence type="ECO:0000313" key="1">
    <source>
        <dbReference type="EMBL" id="EHA26835.1"/>
    </source>
</evidence>
<proteinExistence type="predicted"/>
<name>G3XTW2_ASPNA</name>
<dbReference type="Proteomes" id="UP000009038">
    <property type="component" value="Unassembled WGS sequence"/>
</dbReference>
<dbReference type="VEuPathDB" id="FungiDB:ASPNIDRAFT2_35738"/>
<organism evidence="1 2">
    <name type="scientific">Aspergillus niger (strain ATCC 1015 / CBS 113.46 / FGSC A1144 / LSHB Ac4 / NCTC 3858a / NRRL 328 / USDA 3528.7)</name>
    <dbReference type="NCBI Taxonomy" id="380704"/>
    <lineage>
        <taxon>Eukaryota</taxon>
        <taxon>Fungi</taxon>
        <taxon>Dikarya</taxon>
        <taxon>Ascomycota</taxon>
        <taxon>Pezizomycotina</taxon>
        <taxon>Eurotiomycetes</taxon>
        <taxon>Eurotiomycetidae</taxon>
        <taxon>Eurotiales</taxon>
        <taxon>Aspergillaceae</taxon>
        <taxon>Aspergillus</taxon>
        <taxon>Aspergillus subgen. Circumdati</taxon>
    </lineage>
</organism>
<accession>G3XTW2</accession>
<reference evidence="1 2" key="1">
    <citation type="journal article" date="2011" name="Genome Res.">
        <title>Comparative genomics of citric-acid-producing Aspergillus niger ATCC 1015 versus enzyme-producing CBS 513.88.</title>
        <authorList>
            <person name="Andersen M.R."/>
            <person name="Salazar M.P."/>
            <person name="Schaap P.J."/>
            <person name="van de Vondervoort P.J."/>
            <person name="Culley D."/>
            <person name="Thykaer J."/>
            <person name="Frisvad J.C."/>
            <person name="Nielsen K.F."/>
            <person name="Albang R."/>
            <person name="Albermann K."/>
            <person name="Berka R.M."/>
            <person name="Braus G.H."/>
            <person name="Braus-Stromeyer S.A."/>
            <person name="Corrochano L.M."/>
            <person name="Dai Z."/>
            <person name="van Dijck P.W."/>
            <person name="Hofmann G."/>
            <person name="Lasure L.L."/>
            <person name="Magnuson J.K."/>
            <person name="Menke H."/>
            <person name="Meijer M."/>
            <person name="Meijer S.L."/>
            <person name="Nielsen J.B."/>
            <person name="Nielsen M.L."/>
            <person name="van Ooyen A.J."/>
            <person name="Pel H.J."/>
            <person name="Poulsen L."/>
            <person name="Samson R.A."/>
            <person name="Stam H."/>
            <person name="Tsang A."/>
            <person name="van den Brink J.M."/>
            <person name="Atkins A."/>
            <person name="Aerts A."/>
            <person name="Shapiro H."/>
            <person name="Pangilinan J."/>
            <person name="Salamov A."/>
            <person name="Lou Y."/>
            <person name="Lindquist E."/>
            <person name="Lucas S."/>
            <person name="Grimwood J."/>
            <person name="Grigoriev I.V."/>
            <person name="Kubicek C.P."/>
            <person name="Martinez D."/>
            <person name="van Peij N.N."/>
            <person name="Roubos J.A."/>
            <person name="Nielsen J."/>
            <person name="Baker S.E."/>
        </authorList>
    </citation>
    <scope>NUCLEOTIDE SEQUENCE [LARGE SCALE GENOMIC DNA]</scope>
    <source>
        <strain evidence="2">ATCC 1015 / CBS 113.46 / FGSC A1144 / LSHB Ac4 / NCTC 3858a / NRRL 328 / USDA 3528.7</strain>
    </source>
</reference>
<protein>
    <submittedName>
        <fullName evidence="1">Uncharacterized protein</fullName>
    </submittedName>
</protein>
<gene>
    <name evidence="1" type="ORF">ASPNIDRAFT_35738</name>
</gene>
<dbReference type="EMBL" id="ACJE01000004">
    <property type="protein sequence ID" value="EHA26835.1"/>
    <property type="molecule type" value="Genomic_DNA"/>
</dbReference>
<dbReference type="OrthoDB" id="5420280at2759"/>
<evidence type="ECO:0000313" key="2">
    <source>
        <dbReference type="Proteomes" id="UP000009038"/>
    </source>
</evidence>
<comment type="caution">
    <text evidence="1">The sequence shown here is derived from an EMBL/GenBank/DDBJ whole genome shotgun (WGS) entry which is preliminary data.</text>
</comment>
<dbReference type="AlphaFoldDB" id="G3XTW2"/>
<dbReference type="HOGENOM" id="CLU_1229690_0_0_1"/>
<dbReference type="STRING" id="380704.G3XTW2"/>
<sequence length="225" mass="26370">MSGPAIISRSERVELARINAKMHMLDSRIEQIRKDTQQLSEDTDSLRAWMSELHHASDQFWQRTSSQFDSDVAEMRDRFLSTFRREFMGDQTVDNQRLINSGYIMALGGNFRVDAFLYQDDSRYVDGDGKVHQPRTDRDTFRLLYGVDPSIAEKIIVVLQRHAEVKASGKREGIDVFEERFKTFLRVLESAKYARDYLDPMREEDQLGELLSAYREFWNANKLVR</sequence>